<name>A0AAV3R8E6_LITER</name>
<feature type="compositionally biased region" description="Basic and acidic residues" evidence="1">
    <location>
        <begin position="136"/>
        <end position="148"/>
    </location>
</feature>
<keyword evidence="3" id="KW-1185">Reference proteome</keyword>
<proteinExistence type="predicted"/>
<feature type="region of interest" description="Disordered" evidence="1">
    <location>
        <begin position="135"/>
        <end position="169"/>
    </location>
</feature>
<reference evidence="2 3" key="1">
    <citation type="submission" date="2024-01" db="EMBL/GenBank/DDBJ databases">
        <title>The complete chloroplast genome sequence of Lithospermum erythrorhizon: insights into the phylogenetic relationship among Boraginaceae species and the maternal lineages of purple gromwells.</title>
        <authorList>
            <person name="Okada T."/>
            <person name="Watanabe K."/>
        </authorList>
    </citation>
    <scope>NUCLEOTIDE SEQUENCE [LARGE SCALE GENOMIC DNA]</scope>
</reference>
<evidence type="ECO:0008006" key="4">
    <source>
        <dbReference type="Google" id="ProtNLM"/>
    </source>
</evidence>
<comment type="caution">
    <text evidence="2">The sequence shown here is derived from an EMBL/GenBank/DDBJ whole genome shotgun (WGS) entry which is preliminary data.</text>
</comment>
<sequence length="181" mass="20617">MPFTDRLDSPLGKGPRLVHEATFKVYRHVQATADAFIAKFGTTIQTMQDELILMDVKQGTSKSLSSYYNRYNDLLLSILTVDDKVAYMAIFIGLAYGKLKKALLLKTPLSKDALTKEIKQHIELEELKKKATQSNDLRETVLKKDRPRSPRRPQFGKESRGTGGNPQGKDLILHHYLREAW</sequence>
<organism evidence="2 3">
    <name type="scientific">Lithospermum erythrorhizon</name>
    <name type="common">Purple gromwell</name>
    <name type="synonym">Lithospermum officinale var. erythrorhizon</name>
    <dbReference type="NCBI Taxonomy" id="34254"/>
    <lineage>
        <taxon>Eukaryota</taxon>
        <taxon>Viridiplantae</taxon>
        <taxon>Streptophyta</taxon>
        <taxon>Embryophyta</taxon>
        <taxon>Tracheophyta</taxon>
        <taxon>Spermatophyta</taxon>
        <taxon>Magnoliopsida</taxon>
        <taxon>eudicotyledons</taxon>
        <taxon>Gunneridae</taxon>
        <taxon>Pentapetalae</taxon>
        <taxon>asterids</taxon>
        <taxon>lamiids</taxon>
        <taxon>Boraginales</taxon>
        <taxon>Boraginaceae</taxon>
        <taxon>Boraginoideae</taxon>
        <taxon>Lithospermeae</taxon>
        <taxon>Lithospermum</taxon>
    </lineage>
</organism>
<evidence type="ECO:0000313" key="3">
    <source>
        <dbReference type="Proteomes" id="UP001454036"/>
    </source>
</evidence>
<dbReference type="AlphaFoldDB" id="A0AAV3R8E6"/>
<evidence type="ECO:0000256" key="1">
    <source>
        <dbReference type="SAM" id="MobiDB-lite"/>
    </source>
</evidence>
<dbReference type="Proteomes" id="UP001454036">
    <property type="component" value="Unassembled WGS sequence"/>
</dbReference>
<dbReference type="EMBL" id="BAABME010007555">
    <property type="protein sequence ID" value="GAA0171168.1"/>
    <property type="molecule type" value="Genomic_DNA"/>
</dbReference>
<protein>
    <recommendedName>
        <fullName evidence="4">Retrotransposon gag domain-containing protein</fullName>
    </recommendedName>
</protein>
<accession>A0AAV3R8E6</accession>
<evidence type="ECO:0000313" key="2">
    <source>
        <dbReference type="EMBL" id="GAA0171168.1"/>
    </source>
</evidence>
<gene>
    <name evidence="2" type="ORF">LIER_25265</name>
</gene>